<dbReference type="EMBL" id="QEAM01000539">
    <property type="protein sequence ID" value="TPX38947.1"/>
    <property type="molecule type" value="Genomic_DNA"/>
</dbReference>
<dbReference type="Proteomes" id="UP000320475">
    <property type="component" value="Unassembled WGS sequence"/>
</dbReference>
<evidence type="ECO:0000313" key="3">
    <source>
        <dbReference type="Proteomes" id="UP000320475"/>
    </source>
</evidence>
<name>A0A507CD13_9FUNG</name>
<feature type="compositionally biased region" description="Basic and acidic residues" evidence="1">
    <location>
        <begin position="43"/>
        <end position="52"/>
    </location>
</feature>
<sequence>MYITRQQSFPTYSRRYLCRPLQHPSECPRYTYTELDTSQLLRSEKGVPEQKRISPKVQINSQAYAPPPTRTISTPNEQEKGRQDTRTTLRMKHLGKTYRESVLATVVDAVHQLQELKALAGPACQVSDRVYYNDIDSLLLDKALPANMVVDDLGLFK</sequence>
<protein>
    <submittedName>
        <fullName evidence="2">Uncharacterized protein</fullName>
    </submittedName>
</protein>
<reference evidence="2 3" key="1">
    <citation type="journal article" date="2019" name="Sci. Rep.">
        <title>Comparative genomics of chytrid fungi reveal insights into the obligate biotrophic and pathogenic lifestyle of Synchytrium endobioticum.</title>
        <authorList>
            <person name="van de Vossenberg B.T.L.H."/>
            <person name="Warris S."/>
            <person name="Nguyen H.D.T."/>
            <person name="van Gent-Pelzer M.P.E."/>
            <person name="Joly D.L."/>
            <person name="van de Geest H.C."/>
            <person name="Bonants P.J.M."/>
            <person name="Smith D.S."/>
            <person name="Levesque C.A."/>
            <person name="van der Lee T.A.J."/>
        </authorList>
    </citation>
    <scope>NUCLEOTIDE SEQUENCE [LARGE SCALE GENOMIC DNA]</scope>
    <source>
        <strain evidence="2 3">LEV6574</strain>
    </source>
</reference>
<comment type="caution">
    <text evidence="2">The sequence shown here is derived from an EMBL/GenBank/DDBJ whole genome shotgun (WGS) entry which is preliminary data.</text>
</comment>
<evidence type="ECO:0000256" key="1">
    <source>
        <dbReference type="SAM" id="MobiDB-lite"/>
    </source>
</evidence>
<feature type="region of interest" description="Disordered" evidence="1">
    <location>
        <begin position="43"/>
        <end position="85"/>
    </location>
</feature>
<gene>
    <name evidence="2" type="ORF">SeLEV6574_g07497</name>
</gene>
<accession>A0A507CD13</accession>
<dbReference type="VEuPathDB" id="FungiDB:SeMB42_g06789"/>
<evidence type="ECO:0000313" key="2">
    <source>
        <dbReference type="EMBL" id="TPX38947.1"/>
    </source>
</evidence>
<organism evidence="2 3">
    <name type="scientific">Synchytrium endobioticum</name>
    <dbReference type="NCBI Taxonomy" id="286115"/>
    <lineage>
        <taxon>Eukaryota</taxon>
        <taxon>Fungi</taxon>
        <taxon>Fungi incertae sedis</taxon>
        <taxon>Chytridiomycota</taxon>
        <taxon>Chytridiomycota incertae sedis</taxon>
        <taxon>Chytridiomycetes</taxon>
        <taxon>Synchytriales</taxon>
        <taxon>Synchytriaceae</taxon>
        <taxon>Synchytrium</taxon>
    </lineage>
</organism>
<proteinExistence type="predicted"/>
<dbReference type="AlphaFoldDB" id="A0A507CD13"/>